<dbReference type="EMBL" id="CP151506">
    <property type="protein sequence ID" value="WZN62730.1"/>
    <property type="molecule type" value="Genomic_DNA"/>
</dbReference>
<feature type="region of interest" description="Disordered" evidence="2">
    <location>
        <begin position="263"/>
        <end position="295"/>
    </location>
</feature>
<evidence type="ECO:0000256" key="1">
    <source>
        <dbReference type="SAM" id="Coils"/>
    </source>
</evidence>
<feature type="region of interest" description="Disordered" evidence="2">
    <location>
        <begin position="114"/>
        <end position="159"/>
    </location>
</feature>
<gene>
    <name evidence="3" type="ORF">HKI87_06g42720</name>
</gene>
<evidence type="ECO:0000313" key="3">
    <source>
        <dbReference type="EMBL" id="WZN62730.1"/>
    </source>
</evidence>
<reference evidence="3 4" key="1">
    <citation type="submission" date="2024-03" db="EMBL/GenBank/DDBJ databases">
        <title>Complete genome sequence of the green alga Chloropicon roscoffensis RCC1871.</title>
        <authorList>
            <person name="Lemieux C."/>
            <person name="Pombert J.-F."/>
            <person name="Otis C."/>
            <person name="Turmel M."/>
        </authorList>
    </citation>
    <scope>NUCLEOTIDE SEQUENCE [LARGE SCALE GENOMIC DNA]</scope>
    <source>
        <strain evidence="3 4">RCC1871</strain>
    </source>
</reference>
<feature type="region of interest" description="Disordered" evidence="2">
    <location>
        <begin position="435"/>
        <end position="477"/>
    </location>
</feature>
<dbReference type="Proteomes" id="UP001472866">
    <property type="component" value="Chromosome 06"/>
</dbReference>
<accession>A0AAX4P9S0</accession>
<sequence length="477" mass="51725">MEGIDELFGMTGEGFNWEAWEESCEKKGIALSVIDSVVSSAIARARAPDLLDRVIRKSVEENLEACLDAVDLNFAARADSESQRRSVASEPETVHAPANIDTWARGVLSVKVQQKQRAQGRSSRQMTSTPLKRASVRDHSISGDQSPTKSMRAGRESLKTSRLVPIADHSNRKKLTQKQVELEQRLRDELEARKNAQEVLRQAEANDVEEKKRLQTLQHELRGKEYGYDQSGQVVVLNRLDPDRLPPPSVALKFRFSGASVPEEGAGGAATGLAGGKRQSDLSPTKKQPGLAAKVAKPVPEFMKKTQSGLPNMMESMKIVSGVTIKEGDLVKTGPKADGAAGMTRSAYFMKKQLESTMDEDAGAGLSSNTNTWGEGGNTFNGQEVGILQMIQSAEDPILSARKASMSAAGAFGAEEKSSTEAQQDETDINLLLTRAPDWGENTPVSPGKASLLRPPKLLKQLSPTRSPRSPRVAANR</sequence>
<feature type="compositionally biased region" description="Gly residues" evidence="2">
    <location>
        <begin position="265"/>
        <end position="275"/>
    </location>
</feature>
<protein>
    <submittedName>
        <fullName evidence="3">Uncharacterized protein</fullName>
    </submittedName>
</protein>
<evidence type="ECO:0000313" key="4">
    <source>
        <dbReference type="Proteomes" id="UP001472866"/>
    </source>
</evidence>
<name>A0AAX4P9S0_9CHLO</name>
<keyword evidence="4" id="KW-1185">Reference proteome</keyword>
<keyword evidence="1" id="KW-0175">Coiled coil</keyword>
<dbReference type="AlphaFoldDB" id="A0AAX4P9S0"/>
<proteinExistence type="predicted"/>
<evidence type="ECO:0000256" key="2">
    <source>
        <dbReference type="SAM" id="MobiDB-lite"/>
    </source>
</evidence>
<feature type="compositionally biased region" description="Polar residues" evidence="2">
    <location>
        <begin position="114"/>
        <end position="130"/>
    </location>
</feature>
<feature type="coiled-coil region" evidence="1">
    <location>
        <begin position="172"/>
        <end position="220"/>
    </location>
</feature>
<organism evidence="3 4">
    <name type="scientific">Chloropicon roscoffensis</name>
    <dbReference type="NCBI Taxonomy" id="1461544"/>
    <lineage>
        <taxon>Eukaryota</taxon>
        <taxon>Viridiplantae</taxon>
        <taxon>Chlorophyta</taxon>
        <taxon>Chloropicophyceae</taxon>
        <taxon>Chloropicales</taxon>
        <taxon>Chloropicaceae</taxon>
        <taxon>Chloropicon</taxon>
    </lineage>
</organism>